<dbReference type="EMBL" id="BKCP01008268">
    <property type="protein sequence ID" value="GER48314.1"/>
    <property type="molecule type" value="Genomic_DNA"/>
</dbReference>
<keyword evidence="6" id="KW-0067">ATP-binding</keyword>
<dbReference type="AlphaFoldDB" id="A0A5A7QSU7"/>
<keyword evidence="3" id="KW-0677">Repeat</keyword>
<dbReference type="Proteomes" id="UP000325081">
    <property type="component" value="Unassembled WGS sequence"/>
</dbReference>
<proteinExistence type="inferred from homology"/>
<dbReference type="InterPro" id="IPR041118">
    <property type="entry name" value="Rx_N"/>
</dbReference>
<dbReference type="OrthoDB" id="913422at2759"/>
<evidence type="ECO:0000256" key="6">
    <source>
        <dbReference type="ARBA" id="ARBA00022840"/>
    </source>
</evidence>
<dbReference type="GO" id="GO:0006952">
    <property type="term" value="P:defense response"/>
    <property type="evidence" value="ECO:0007669"/>
    <property type="project" value="UniProtKB-KW"/>
</dbReference>
<accession>A0A5A7QSU7</accession>
<dbReference type="Gene3D" id="1.20.5.4130">
    <property type="match status" value="1"/>
</dbReference>
<name>A0A5A7QSU7_STRAF</name>
<evidence type="ECO:0000256" key="7">
    <source>
        <dbReference type="SAM" id="MobiDB-lite"/>
    </source>
</evidence>
<gene>
    <name evidence="9" type="ORF">STAS_25476</name>
</gene>
<evidence type="ECO:0000256" key="5">
    <source>
        <dbReference type="ARBA" id="ARBA00022821"/>
    </source>
</evidence>
<organism evidence="9 10">
    <name type="scientific">Striga asiatica</name>
    <name type="common">Asiatic witchweed</name>
    <name type="synonym">Buchnera asiatica</name>
    <dbReference type="NCBI Taxonomy" id="4170"/>
    <lineage>
        <taxon>Eukaryota</taxon>
        <taxon>Viridiplantae</taxon>
        <taxon>Streptophyta</taxon>
        <taxon>Embryophyta</taxon>
        <taxon>Tracheophyta</taxon>
        <taxon>Spermatophyta</taxon>
        <taxon>Magnoliopsida</taxon>
        <taxon>eudicotyledons</taxon>
        <taxon>Gunneridae</taxon>
        <taxon>Pentapetalae</taxon>
        <taxon>asterids</taxon>
        <taxon>lamiids</taxon>
        <taxon>Lamiales</taxon>
        <taxon>Orobanchaceae</taxon>
        <taxon>Buchnereae</taxon>
        <taxon>Striga</taxon>
    </lineage>
</organism>
<reference evidence="10" key="1">
    <citation type="journal article" date="2019" name="Curr. Biol.">
        <title>Genome Sequence of Striga asiatica Provides Insight into the Evolution of Plant Parasitism.</title>
        <authorList>
            <person name="Yoshida S."/>
            <person name="Kim S."/>
            <person name="Wafula E.K."/>
            <person name="Tanskanen J."/>
            <person name="Kim Y.M."/>
            <person name="Honaas L."/>
            <person name="Yang Z."/>
            <person name="Spallek T."/>
            <person name="Conn C.E."/>
            <person name="Ichihashi Y."/>
            <person name="Cheong K."/>
            <person name="Cui S."/>
            <person name="Der J.P."/>
            <person name="Gundlach H."/>
            <person name="Jiao Y."/>
            <person name="Hori C."/>
            <person name="Ishida J.K."/>
            <person name="Kasahara H."/>
            <person name="Kiba T."/>
            <person name="Kim M.S."/>
            <person name="Koo N."/>
            <person name="Laohavisit A."/>
            <person name="Lee Y.H."/>
            <person name="Lumba S."/>
            <person name="McCourt P."/>
            <person name="Mortimer J.C."/>
            <person name="Mutuku J.M."/>
            <person name="Nomura T."/>
            <person name="Sasaki-Sekimoto Y."/>
            <person name="Seto Y."/>
            <person name="Wang Y."/>
            <person name="Wakatake T."/>
            <person name="Sakakibara H."/>
            <person name="Demura T."/>
            <person name="Yamaguchi S."/>
            <person name="Yoneyama K."/>
            <person name="Manabe R.I."/>
            <person name="Nelson D.C."/>
            <person name="Schulman A.H."/>
            <person name="Timko M.P."/>
            <person name="dePamphilis C.W."/>
            <person name="Choi D."/>
            <person name="Shirasu K."/>
        </authorList>
    </citation>
    <scope>NUCLEOTIDE SEQUENCE [LARGE SCALE GENOMIC DNA]</scope>
    <source>
        <strain evidence="10">cv. UVA1</strain>
    </source>
</reference>
<sequence>MTYGAVSFLLENVSRLLTSHADLLSGVGTEEELRLLTNDLMSFKTLLEPESTRLNKATQLREVERQIKKVVYAIEDTIDACVTLLAKAAADWKYISGRRRDLVDLAPADLAQLVRSLRKDELKPAMGRLIGTDIAKVRIGHDKSDGSRQAKAAKAEKGSLNHGRQHDRPGR</sequence>
<comment type="caution">
    <text evidence="9">The sequence shown here is derived from an EMBL/GenBank/DDBJ whole genome shotgun (WGS) entry which is preliminary data.</text>
</comment>
<keyword evidence="5" id="KW-0611">Plant defense</keyword>
<dbReference type="Pfam" id="PF18052">
    <property type="entry name" value="Rx_N"/>
    <property type="match status" value="1"/>
</dbReference>
<evidence type="ECO:0000256" key="4">
    <source>
        <dbReference type="ARBA" id="ARBA00022741"/>
    </source>
</evidence>
<keyword evidence="10" id="KW-1185">Reference proteome</keyword>
<evidence type="ECO:0000256" key="3">
    <source>
        <dbReference type="ARBA" id="ARBA00022737"/>
    </source>
</evidence>
<evidence type="ECO:0000259" key="8">
    <source>
        <dbReference type="Pfam" id="PF18052"/>
    </source>
</evidence>
<evidence type="ECO:0000256" key="2">
    <source>
        <dbReference type="ARBA" id="ARBA00022614"/>
    </source>
</evidence>
<dbReference type="GO" id="GO:0005524">
    <property type="term" value="F:ATP binding"/>
    <property type="evidence" value="ECO:0007669"/>
    <property type="project" value="UniProtKB-KW"/>
</dbReference>
<evidence type="ECO:0000313" key="9">
    <source>
        <dbReference type="EMBL" id="GER48314.1"/>
    </source>
</evidence>
<dbReference type="CDD" id="cd14798">
    <property type="entry name" value="RX-CC_like"/>
    <property type="match status" value="1"/>
</dbReference>
<keyword evidence="4" id="KW-0547">Nucleotide-binding</keyword>
<evidence type="ECO:0000256" key="1">
    <source>
        <dbReference type="ARBA" id="ARBA00008894"/>
    </source>
</evidence>
<keyword evidence="2" id="KW-0433">Leucine-rich repeat</keyword>
<feature type="domain" description="Disease resistance N-terminal" evidence="8">
    <location>
        <begin position="5"/>
        <end position="89"/>
    </location>
</feature>
<evidence type="ECO:0000313" key="10">
    <source>
        <dbReference type="Proteomes" id="UP000325081"/>
    </source>
</evidence>
<feature type="region of interest" description="Disordered" evidence="7">
    <location>
        <begin position="141"/>
        <end position="171"/>
    </location>
</feature>
<comment type="similarity">
    <text evidence="1">Belongs to the disease resistance NB-LRR family.</text>
</comment>
<dbReference type="InterPro" id="IPR038005">
    <property type="entry name" value="RX-like_CC"/>
</dbReference>
<protein>
    <submittedName>
        <fullName evidence="9">ATP synthase subunit delta</fullName>
    </submittedName>
</protein>